<dbReference type="AlphaFoldDB" id="A0A0A9E2T8"/>
<sequence length="90" mass="10381">MCKVQSKSRMAMAGGINNITLPTWLIPDCTEHPHPLSNRNNTILCTGHPHTHKRSLNTILLKPFLLQNHRTFHTLHLAHHPIHCMDNRIR</sequence>
<accession>A0A0A9E2T8</accession>
<evidence type="ECO:0000313" key="1">
    <source>
        <dbReference type="EMBL" id="JAD90307.1"/>
    </source>
</evidence>
<dbReference type="EMBL" id="GBRH01207588">
    <property type="protein sequence ID" value="JAD90307.1"/>
    <property type="molecule type" value="Transcribed_RNA"/>
</dbReference>
<protein>
    <submittedName>
        <fullName evidence="1">Uncharacterized protein</fullName>
    </submittedName>
</protein>
<reference evidence="1" key="1">
    <citation type="submission" date="2014-09" db="EMBL/GenBank/DDBJ databases">
        <authorList>
            <person name="Magalhaes I.L.F."/>
            <person name="Oliveira U."/>
            <person name="Santos F.R."/>
            <person name="Vidigal T.H.D.A."/>
            <person name="Brescovit A.D."/>
            <person name="Santos A.J."/>
        </authorList>
    </citation>
    <scope>NUCLEOTIDE SEQUENCE</scope>
    <source>
        <tissue evidence="1">Shoot tissue taken approximately 20 cm above the soil surface</tissue>
    </source>
</reference>
<reference evidence="1" key="2">
    <citation type="journal article" date="2015" name="Data Brief">
        <title>Shoot transcriptome of the giant reed, Arundo donax.</title>
        <authorList>
            <person name="Barrero R.A."/>
            <person name="Guerrero F.D."/>
            <person name="Moolhuijzen P."/>
            <person name="Goolsby J.A."/>
            <person name="Tidwell J."/>
            <person name="Bellgard S.E."/>
            <person name="Bellgard M.I."/>
        </authorList>
    </citation>
    <scope>NUCLEOTIDE SEQUENCE</scope>
    <source>
        <tissue evidence="1">Shoot tissue taken approximately 20 cm above the soil surface</tissue>
    </source>
</reference>
<name>A0A0A9E2T8_ARUDO</name>
<organism evidence="1">
    <name type="scientific">Arundo donax</name>
    <name type="common">Giant reed</name>
    <name type="synonym">Donax arundinaceus</name>
    <dbReference type="NCBI Taxonomy" id="35708"/>
    <lineage>
        <taxon>Eukaryota</taxon>
        <taxon>Viridiplantae</taxon>
        <taxon>Streptophyta</taxon>
        <taxon>Embryophyta</taxon>
        <taxon>Tracheophyta</taxon>
        <taxon>Spermatophyta</taxon>
        <taxon>Magnoliopsida</taxon>
        <taxon>Liliopsida</taxon>
        <taxon>Poales</taxon>
        <taxon>Poaceae</taxon>
        <taxon>PACMAD clade</taxon>
        <taxon>Arundinoideae</taxon>
        <taxon>Arundineae</taxon>
        <taxon>Arundo</taxon>
    </lineage>
</organism>
<proteinExistence type="predicted"/>